<protein>
    <submittedName>
        <fullName evidence="1">Uncharacterized protein</fullName>
    </submittedName>
</protein>
<organism evidence="1 2">
    <name type="scientific">Flavobacterium potami</name>
    <dbReference type="NCBI Taxonomy" id="2872310"/>
    <lineage>
        <taxon>Bacteria</taxon>
        <taxon>Pseudomonadati</taxon>
        <taxon>Bacteroidota</taxon>
        <taxon>Flavobacteriia</taxon>
        <taxon>Flavobacteriales</taxon>
        <taxon>Flavobacteriaceae</taxon>
        <taxon>Flavobacterium</taxon>
    </lineage>
</organism>
<evidence type="ECO:0000313" key="2">
    <source>
        <dbReference type="Proteomes" id="UP001139366"/>
    </source>
</evidence>
<accession>A0A9X1HAW0</accession>
<gene>
    <name evidence="1" type="ORF">K6T82_11065</name>
</gene>
<dbReference type="AlphaFoldDB" id="A0A9X1HAW0"/>
<evidence type="ECO:0000313" key="1">
    <source>
        <dbReference type="EMBL" id="MBZ4035308.1"/>
    </source>
</evidence>
<dbReference type="EMBL" id="JAINUY010000003">
    <property type="protein sequence ID" value="MBZ4035308.1"/>
    <property type="molecule type" value="Genomic_DNA"/>
</dbReference>
<reference evidence="1 2" key="1">
    <citation type="journal article" date="2023" name="Antonie Van Leeuwenhoek">
        <title>Flavobacterium potami sp. nov., a multi-metal resistance genes harbouring bacterium isolated from shallow river silt.</title>
        <authorList>
            <person name="Li S."/>
            <person name="Mao S."/>
            <person name="Mu W."/>
            <person name="Guo B."/>
            <person name="Li C."/>
            <person name="Zhu Q."/>
            <person name="Hou X."/>
            <person name="Zhao Y."/>
            <person name="Wei S."/>
            <person name="Liu H."/>
            <person name="Liu A."/>
        </authorList>
    </citation>
    <scope>NUCLEOTIDE SEQUENCE [LARGE SCALE GENOMIC DNA]</scope>
    <source>
        <strain evidence="1 2">17A</strain>
    </source>
</reference>
<keyword evidence="2" id="KW-1185">Reference proteome</keyword>
<comment type="caution">
    <text evidence="1">The sequence shown here is derived from an EMBL/GenBank/DDBJ whole genome shotgun (WGS) entry which is preliminary data.</text>
</comment>
<sequence length="142" mass="16592">MYSLNTQLAYFNNDAVLKKLVVNITWLKLMSLNSRTIKLQAFSKMELDQLLVFIDQNRLNFPGNYFIEEKKEEITEAVLRKETAKHILPHYFILSTNQNIQSAGPFYKKMKINLTNDTYTEAIDYLLSFAVAGKIEIYREAK</sequence>
<dbReference type="RefSeq" id="WP_223705952.1">
    <property type="nucleotide sequence ID" value="NZ_JAINUY010000003.1"/>
</dbReference>
<dbReference type="Proteomes" id="UP001139366">
    <property type="component" value="Unassembled WGS sequence"/>
</dbReference>
<proteinExistence type="predicted"/>
<name>A0A9X1HAW0_9FLAO</name>